<dbReference type="Gene3D" id="3.40.30.80">
    <property type="match status" value="1"/>
</dbReference>
<dbReference type="CDD" id="cd02974">
    <property type="entry name" value="AhpF_NTD_N"/>
    <property type="match status" value="1"/>
</dbReference>
<evidence type="ECO:0000259" key="4">
    <source>
        <dbReference type="Pfam" id="PF07992"/>
    </source>
</evidence>
<organism evidence="6 7">
    <name type="scientific">Bifidobacterium bifidum</name>
    <dbReference type="NCBI Taxonomy" id="1681"/>
    <lineage>
        <taxon>Bacteria</taxon>
        <taxon>Bacillati</taxon>
        <taxon>Actinomycetota</taxon>
        <taxon>Actinomycetes</taxon>
        <taxon>Bifidobacteriales</taxon>
        <taxon>Bifidobacteriaceae</taxon>
        <taxon>Bifidobacterium</taxon>
    </lineage>
</organism>
<evidence type="ECO:0000256" key="1">
    <source>
        <dbReference type="ARBA" id="ARBA00022630"/>
    </source>
</evidence>
<dbReference type="InterPro" id="IPR012336">
    <property type="entry name" value="Thioredoxin-like_fold"/>
</dbReference>
<dbReference type="EMBL" id="LRPO01000011">
    <property type="protein sequence ID" value="KWZ82533.1"/>
    <property type="molecule type" value="Genomic_DNA"/>
</dbReference>
<comment type="catalytic activity">
    <reaction evidence="3">
        <text>[thioredoxin]-dithiol + NADP(+) = [thioredoxin]-disulfide + NADPH + H(+)</text>
        <dbReference type="Rhea" id="RHEA:20345"/>
        <dbReference type="Rhea" id="RHEA-COMP:10698"/>
        <dbReference type="Rhea" id="RHEA-COMP:10700"/>
        <dbReference type="ChEBI" id="CHEBI:15378"/>
        <dbReference type="ChEBI" id="CHEBI:29950"/>
        <dbReference type="ChEBI" id="CHEBI:50058"/>
        <dbReference type="ChEBI" id="CHEBI:57783"/>
        <dbReference type="ChEBI" id="CHEBI:58349"/>
        <dbReference type="EC" id="1.8.1.9"/>
    </reaction>
</comment>
<keyword evidence="1" id="KW-0285">Flavoprotein</keyword>
<evidence type="ECO:0000313" key="7">
    <source>
        <dbReference type="Proteomes" id="UP000070092"/>
    </source>
</evidence>
<dbReference type="PANTHER" id="PTHR48105">
    <property type="entry name" value="THIOREDOXIN REDUCTASE 1-RELATED-RELATED"/>
    <property type="match status" value="1"/>
</dbReference>
<evidence type="ECO:0000256" key="2">
    <source>
        <dbReference type="ARBA" id="ARBA00023002"/>
    </source>
</evidence>
<proteinExistence type="predicted"/>
<dbReference type="Pfam" id="PF13192">
    <property type="entry name" value="Thioredoxin_3"/>
    <property type="match status" value="1"/>
</dbReference>
<feature type="domain" description="FAD/NAD(P)-binding" evidence="4">
    <location>
        <begin position="39"/>
        <end position="331"/>
    </location>
</feature>
<sequence length="666" mass="69602">MVAVIGELPHPLRGSPAGRGICICKEFHIMTQINRSDLYDVVVIGGGPAGLTAGLYLARARYRVLILEKDDFGGQITITDEVVNYPGVGHTSGRALTQTMRNQAKDFGAEFLSAEATGLDVNGDIKTVHTSRGDLKTFGILIATGASPRKLGFAGEGEYAGRGVAYCATCDGEFFTGREVLVVGGGFAAAEESVFLTKYASKVTVLVREPDFTCDAAVAAEAKNNPKIDVRYNVELKGVTAGQGGLREATILDRRTGETESWKPSDDGTFGVFVFAGYVPATELVRGVVELDDHGYVVTRGYLETSVPGVYAAGDLRVKNLRQVVTATADGAIAAVELERYAKQMSEKTGLVPPRPTASAYEQAEAQTAAAANSAAAAGTTPAPAPAKRSADTAAASAAAKKPGELFSAAIKQQLGVVFGRMTRPVTLVLELDDTPLSTELQGFIGEMVALSNGKLNSVAVDAAGVITAEDGSSAPTSLTVGEPLAVTLPDGAELPVYGSLDDSGRAQFDVSGVLPSARPVVRMCVPAENSDAGTLLFTGLAFHGVPSGHEFNSFVLGLYNAAGPGQPLDDDLKARAEAIDTPIDVMILVSLTCTMCPETVLAAQRIASLNPNVRAEAYDVAHFPELKDQYGAMSVPCIVINHPGGEQKVEFGKKSVPQMLTLLGA</sequence>
<dbReference type="Pfam" id="PF07992">
    <property type="entry name" value="Pyr_redox_2"/>
    <property type="match status" value="1"/>
</dbReference>
<reference evidence="6 7" key="1">
    <citation type="submission" date="2016-01" db="EMBL/GenBank/DDBJ databases">
        <authorList>
            <person name="Oliw E.H."/>
        </authorList>
    </citation>
    <scope>NUCLEOTIDE SEQUENCE [LARGE SCALE GENOMIC DNA]</scope>
    <source>
        <strain evidence="6 7">MJR8628B</strain>
    </source>
</reference>
<feature type="domain" description="Thioredoxin-like fold" evidence="5">
    <location>
        <begin position="585"/>
        <end position="646"/>
    </location>
</feature>
<evidence type="ECO:0000259" key="5">
    <source>
        <dbReference type="Pfam" id="PF13192"/>
    </source>
</evidence>
<dbReference type="AlphaFoldDB" id="A0A133KSG7"/>
<dbReference type="InterPro" id="IPR050097">
    <property type="entry name" value="Ferredoxin-NADP_redctase_2"/>
</dbReference>
<comment type="caution">
    <text evidence="6">The sequence shown here is derived from an EMBL/GenBank/DDBJ whole genome shotgun (WGS) entry which is preliminary data.</text>
</comment>
<dbReference type="PRINTS" id="PR00368">
    <property type="entry name" value="FADPNR"/>
</dbReference>
<dbReference type="InterPro" id="IPR036249">
    <property type="entry name" value="Thioredoxin-like_sf"/>
</dbReference>
<evidence type="ECO:0000256" key="3">
    <source>
        <dbReference type="ARBA" id="ARBA00048132"/>
    </source>
</evidence>
<dbReference type="PATRIC" id="fig|1681.53.peg.228"/>
<protein>
    <submittedName>
        <fullName evidence="6">Putative alkyl hydroperoxide reductase F subunit</fullName>
    </submittedName>
</protein>
<dbReference type="Proteomes" id="UP000070092">
    <property type="component" value="Unassembled WGS sequence"/>
</dbReference>
<accession>A0A133KSG7</accession>
<dbReference type="GO" id="GO:0004791">
    <property type="term" value="F:thioredoxin-disulfide reductase (NADPH) activity"/>
    <property type="evidence" value="ECO:0007669"/>
    <property type="project" value="UniProtKB-EC"/>
</dbReference>
<dbReference type="SUPFAM" id="SSF51905">
    <property type="entry name" value="FAD/NAD(P)-binding domain"/>
    <property type="match status" value="1"/>
</dbReference>
<dbReference type="InterPro" id="IPR044142">
    <property type="entry name" value="AhpF_NTD_N"/>
</dbReference>
<evidence type="ECO:0000313" key="6">
    <source>
        <dbReference type="EMBL" id="KWZ82533.1"/>
    </source>
</evidence>
<dbReference type="PROSITE" id="PS51354">
    <property type="entry name" value="GLUTAREDOXIN_2"/>
    <property type="match status" value="1"/>
</dbReference>
<name>A0A133KSG7_BIFBI</name>
<dbReference type="PRINTS" id="PR00469">
    <property type="entry name" value="PNDRDTASEII"/>
</dbReference>
<dbReference type="SUPFAM" id="SSF52833">
    <property type="entry name" value="Thioredoxin-like"/>
    <property type="match status" value="2"/>
</dbReference>
<dbReference type="InterPro" id="IPR023753">
    <property type="entry name" value="FAD/NAD-binding_dom"/>
</dbReference>
<keyword evidence="2" id="KW-0560">Oxidoreductase</keyword>
<dbReference type="InterPro" id="IPR017561">
    <property type="entry name" value="AhpF_homologue_put"/>
</dbReference>
<dbReference type="InterPro" id="IPR036188">
    <property type="entry name" value="FAD/NAD-bd_sf"/>
</dbReference>
<gene>
    <name evidence="6" type="ORF">HMPREF3196_00234</name>
</gene>
<dbReference type="Gene3D" id="3.50.50.60">
    <property type="entry name" value="FAD/NAD(P)-binding domain"/>
    <property type="match status" value="2"/>
</dbReference>
<dbReference type="NCBIfam" id="TIGR03143">
    <property type="entry name" value="AhpF_homolog"/>
    <property type="match status" value="1"/>
</dbReference>